<dbReference type="KEGG" id="mcit:NCTC10181_00672"/>
<evidence type="ECO:0000313" key="1">
    <source>
        <dbReference type="EMBL" id="VEU74810.1"/>
    </source>
</evidence>
<dbReference type="Proteomes" id="UP000290985">
    <property type="component" value="Chromosome"/>
</dbReference>
<organism evidence="1 2">
    <name type="scientific">Mycoplasmopsis citelli</name>
    <dbReference type="NCBI Taxonomy" id="171281"/>
    <lineage>
        <taxon>Bacteria</taxon>
        <taxon>Bacillati</taxon>
        <taxon>Mycoplasmatota</taxon>
        <taxon>Mycoplasmoidales</taxon>
        <taxon>Metamycoplasmataceae</taxon>
        <taxon>Mycoplasmopsis</taxon>
    </lineage>
</organism>
<proteinExistence type="predicted"/>
<evidence type="ECO:0000313" key="2">
    <source>
        <dbReference type="Proteomes" id="UP000290985"/>
    </source>
</evidence>
<reference evidence="1 2" key="1">
    <citation type="submission" date="2019-01" db="EMBL/GenBank/DDBJ databases">
        <authorList>
            <consortium name="Pathogen Informatics"/>
        </authorList>
    </citation>
    <scope>NUCLEOTIDE SEQUENCE [LARGE SCALE GENOMIC DNA]</scope>
    <source>
        <strain evidence="1 2">NCTC10181</strain>
    </source>
</reference>
<dbReference type="AlphaFoldDB" id="A0A449B2J4"/>
<dbReference type="EMBL" id="LR215036">
    <property type="protein sequence ID" value="VEU74810.1"/>
    <property type="molecule type" value="Genomic_DNA"/>
</dbReference>
<keyword evidence="2" id="KW-1185">Reference proteome</keyword>
<dbReference type="RefSeq" id="WP_268809166.1">
    <property type="nucleotide sequence ID" value="NZ_LR215036.1"/>
</dbReference>
<sequence>MTIDSLFDLSKEERKTIISNTAKELNIPNCFSLRKIYEFV</sequence>
<name>A0A449B2J4_9BACT</name>
<gene>
    <name evidence="1" type="ORF">NCTC10181_00672</name>
</gene>
<accession>A0A449B2J4</accession>
<protein>
    <submittedName>
        <fullName evidence="1">Uncharacterized protein</fullName>
    </submittedName>
</protein>